<gene>
    <name evidence="2" type="ORF">F4694_004399</name>
</gene>
<reference evidence="3" key="2">
    <citation type="submission" date="2020-08" db="EMBL/GenBank/DDBJ databases">
        <title>The Agave Microbiome: Exploring the role of microbial communities in plant adaptations to desert environments.</title>
        <authorList>
            <person name="Partida-Martinez L.P."/>
        </authorList>
    </citation>
    <scope>NUCLEOTIDE SEQUENCE [LARGE SCALE GENOMIC DNA]</scope>
    <source>
        <strain evidence="3">AT2.8</strain>
    </source>
</reference>
<dbReference type="Proteomes" id="UP000548423">
    <property type="component" value="Unassembled WGS sequence"/>
</dbReference>
<dbReference type="Gene3D" id="1.10.260.40">
    <property type="entry name" value="lambda repressor-like DNA-binding domains"/>
    <property type="match status" value="1"/>
</dbReference>
<evidence type="ECO:0000313" key="2">
    <source>
        <dbReference type="EMBL" id="NYE07588.1"/>
    </source>
</evidence>
<dbReference type="Pfam" id="PF13443">
    <property type="entry name" value="HTH_26"/>
    <property type="match status" value="1"/>
</dbReference>
<dbReference type="SUPFAM" id="SSF47413">
    <property type="entry name" value="lambda repressor-like DNA-binding domains"/>
    <property type="match status" value="1"/>
</dbReference>
<dbReference type="SMART" id="SM00530">
    <property type="entry name" value="HTH_XRE"/>
    <property type="match status" value="1"/>
</dbReference>
<proteinExistence type="predicted"/>
<feature type="domain" description="HTH cro/C1-type" evidence="1">
    <location>
        <begin position="6"/>
        <end position="60"/>
    </location>
</feature>
<dbReference type="CDD" id="cd00093">
    <property type="entry name" value="HTH_XRE"/>
    <property type="match status" value="1"/>
</dbReference>
<accession>A0A852TK39</accession>
<protein>
    <submittedName>
        <fullName evidence="2">Transcriptional regulator with XRE-family HTH domain</fullName>
    </submittedName>
</protein>
<dbReference type="InterPro" id="IPR010982">
    <property type="entry name" value="Lambda_DNA-bd_dom_sf"/>
</dbReference>
<comment type="caution">
    <text evidence="2">The sequence shown here is derived from an EMBL/GenBank/DDBJ whole genome shotgun (WGS) entry which is preliminary data.</text>
</comment>
<dbReference type="PROSITE" id="PS50943">
    <property type="entry name" value="HTH_CROC1"/>
    <property type="match status" value="1"/>
</dbReference>
<dbReference type="EMBL" id="JACCBX010000009">
    <property type="protein sequence ID" value="NYE07588.1"/>
    <property type="molecule type" value="Genomic_DNA"/>
</dbReference>
<evidence type="ECO:0000259" key="1">
    <source>
        <dbReference type="PROSITE" id="PS50943"/>
    </source>
</evidence>
<dbReference type="InterPro" id="IPR001387">
    <property type="entry name" value="Cro/C1-type_HTH"/>
</dbReference>
<name>A0A852TK39_9BACI</name>
<dbReference type="AlphaFoldDB" id="A0A852TK39"/>
<dbReference type="GO" id="GO:0003677">
    <property type="term" value="F:DNA binding"/>
    <property type="evidence" value="ECO:0007669"/>
    <property type="project" value="InterPro"/>
</dbReference>
<reference evidence="3" key="1">
    <citation type="submission" date="2020-07" db="EMBL/GenBank/DDBJ databases">
        <authorList>
            <person name="Partida-Martinez L."/>
            <person name="Huntemann M."/>
            <person name="Clum A."/>
            <person name="Wang J."/>
            <person name="Palaniappan K."/>
            <person name="Ritter S."/>
            <person name="Chen I.-M."/>
            <person name="Stamatis D."/>
            <person name="Reddy T."/>
            <person name="O'Malley R."/>
            <person name="Daum C."/>
            <person name="Shapiro N."/>
            <person name="Ivanova N."/>
            <person name="Kyrpides N."/>
            <person name="Woyke T."/>
        </authorList>
    </citation>
    <scope>NUCLEOTIDE SEQUENCE [LARGE SCALE GENOMIC DNA]</scope>
    <source>
        <strain evidence="3">AT2.8</strain>
    </source>
</reference>
<evidence type="ECO:0000313" key="3">
    <source>
        <dbReference type="Proteomes" id="UP000548423"/>
    </source>
</evidence>
<sequence length="67" mass="7726">MFNNKLDYWMEKRGLKNKHISKLCGVSETTFSKWRQNKTQPDIEAALIIANALSITVDQLINGEEED</sequence>
<organism evidence="2 3">
    <name type="scientific">Neobacillus niacini</name>
    <dbReference type="NCBI Taxonomy" id="86668"/>
    <lineage>
        <taxon>Bacteria</taxon>
        <taxon>Bacillati</taxon>
        <taxon>Bacillota</taxon>
        <taxon>Bacilli</taxon>
        <taxon>Bacillales</taxon>
        <taxon>Bacillaceae</taxon>
        <taxon>Neobacillus</taxon>
    </lineage>
</organism>